<dbReference type="InterPro" id="IPR029048">
    <property type="entry name" value="HSP70_C_sf"/>
</dbReference>
<reference evidence="2 3" key="1">
    <citation type="submission" date="2018-10" db="EMBL/GenBank/DDBJ databases">
        <title>Genome assembly for a Yunnan-Guizhou Plateau 3E fish, Anabarilius grahami (Regan), and its evolutionary and genetic applications.</title>
        <authorList>
            <person name="Jiang W."/>
        </authorList>
    </citation>
    <scope>NUCLEOTIDE SEQUENCE [LARGE SCALE GENOMIC DNA]</scope>
    <source>
        <strain evidence="2">AG-KIZ</strain>
        <tissue evidence="2">Muscle</tissue>
    </source>
</reference>
<dbReference type="PROSITE" id="PS50297">
    <property type="entry name" value="ANK_REP_REGION"/>
    <property type="match status" value="2"/>
</dbReference>
<dbReference type="Proteomes" id="UP000281406">
    <property type="component" value="Unassembled WGS sequence"/>
</dbReference>
<dbReference type="SMART" id="SM00248">
    <property type="entry name" value="ANK"/>
    <property type="match status" value="3"/>
</dbReference>
<sequence>MLPAEEKTVLLCALDDDVEGLKRLLESKRDTDTQESENILWEKDEVGRNALFTACTLGRSGIVRELVQNGADVNEFTARGYSPLHCSAMWGQLDTLKTLVELNADFQAINFRGEKAVDVARRYDKLDCAEYLAWAEAKQSLQALIQEVRDIIADQEKVQGKLSKEDKNVCINTCSAKSDWIHKTKNATIQDFIEQKKHLEDVLAPILLKLNTQLMADFKTLLQEDSERNESACQNMIRITCQTAKRLKSRDFGAPNC</sequence>
<evidence type="ECO:0000313" key="3">
    <source>
        <dbReference type="Proteomes" id="UP000281406"/>
    </source>
</evidence>
<dbReference type="Pfam" id="PF12796">
    <property type="entry name" value="Ank_2"/>
    <property type="match status" value="1"/>
</dbReference>
<dbReference type="EMBL" id="RJVU01044706">
    <property type="protein sequence ID" value="ROL44524.1"/>
    <property type="molecule type" value="Genomic_DNA"/>
</dbReference>
<dbReference type="PANTHER" id="PTHR22677">
    <property type="entry name" value="ANKYRIN REPEAT DOMAIN-CONTAINING PROTEIN 60"/>
    <property type="match status" value="1"/>
</dbReference>
<keyword evidence="1" id="KW-0040">ANK repeat</keyword>
<dbReference type="AlphaFoldDB" id="A0A3N0YEL6"/>
<dbReference type="InterPro" id="IPR039323">
    <property type="entry name" value="ANKRD_45/46/60"/>
</dbReference>
<dbReference type="PANTHER" id="PTHR22677:SF4">
    <property type="entry name" value="USHER SYNDROME TYPE-1G PROTEIN-LIKE PROTEIN"/>
    <property type="match status" value="1"/>
</dbReference>
<evidence type="ECO:0000313" key="2">
    <source>
        <dbReference type="EMBL" id="ROL44524.1"/>
    </source>
</evidence>
<dbReference type="Gene3D" id="1.25.40.20">
    <property type="entry name" value="Ankyrin repeat-containing domain"/>
    <property type="match status" value="1"/>
</dbReference>
<evidence type="ECO:0000256" key="1">
    <source>
        <dbReference type="PROSITE-ProRule" id="PRU00023"/>
    </source>
</evidence>
<feature type="repeat" description="ANK" evidence="1">
    <location>
        <begin position="46"/>
        <end position="78"/>
    </location>
</feature>
<dbReference type="OrthoDB" id="194358at2759"/>
<dbReference type="SUPFAM" id="SSF100934">
    <property type="entry name" value="Heat shock protein 70kD (HSP70), C-terminal subdomain"/>
    <property type="match status" value="1"/>
</dbReference>
<dbReference type="PROSITE" id="PS50088">
    <property type="entry name" value="ANK_REPEAT"/>
    <property type="match status" value="2"/>
</dbReference>
<accession>A0A3N0YEL6</accession>
<protein>
    <submittedName>
        <fullName evidence="2">Ankyrin repeat domain-containing protein 45</fullName>
    </submittedName>
</protein>
<organism evidence="2 3">
    <name type="scientific">Anabarilius grahami</name>
    <name type="common">Kanglang fish</name>
    <name type="synonym">Barilius grahami</name>
    <dbReference type="NCBI Taxonomy" id="495550"/>
    <lineage>
        <taxon>Eukaryota</taxon>
        <taxon>Metazoa</taxon>
        <taxon>Chordata</taxon>
        <taxon>Craniata</taxon>
        <taxon>Vertebrata</taxon>
        <taxon>Euteleostomi</taxon>
        <taxon>Actinopterygii</taxon>
        <taxon>Neopterygii</taxon>
        <taxon>Teleostei</taxon>
        <taxon>Ostariophysi</taxon>
        <taxon>Cypriniformes</taxon>
        <taxon>Xenocyprididae</taxon>
        <taxon>Xenocypridinae</taxon>
        <taxon>Xenocypridinae incertae sedis</taxon>
        <taxon>Anabarilius</taxon>
    </lineage>
</organism>
<dbReference type="InterPro" id="IPR036770">
    <property type="entry name" value="Ankyrin_rpt-contain_sf"/>
</dbReference>
<keyword evidence="3" id="KW-1185">Reference proteome</keyword>
<dbReference type="InterPro" id="IPR002110">
    <property type="entry name" value="Ankyrin_rpt"/>
</dbReference>
<gene>
    <name evidence="2" type="ORF">DPX16_18235</name>
</gene>
<feature type="repeat" description="ANK" evidence="1">
    <location>
        <begin position="79"/>
        <end position="111"/>
    </location>
</feature>
<name>A0A3N0YEL6_ANAGA</name>
<dbReference type="SUPFAM" id="SSF48403">
    <property type="entry name" value="Ankyrin repeat"/>
    <property type="match status" value="1"/>
</dbReference>
<proteinExistence type="predicted"/>
<comment type="caution">
    <text evidence="2">The sequence shown here is derived from an EMBL/GenBank/DDBJ whole genome shotgun (WGS) entry which is preliminary data.</text>
</comment>
<dbReference type="Gene3D" id="1.20.1270.10">
    <property type="match status" value="1"/>
</dbReference>